<reference evidence="2" key="1">
    <citation type="journal article" date="2020" name="Stud. Mycol.">
        <title>101 Dothideomycetes genomes: a test case for predicting lifestyles and emergence of pathogens.</title>
        <authorList>
            <person name="Haridas S."/>
            <person name="Albert R."/>
            <person name="Binder M."/>
            <person name="Bloem J."/>
            <person name="Labutti K."/>
            <person name="Salamov A."/>
            <person name="Andreopoulos B."/>
            <person name="Baker S."/>
            <person name="Barry K."/>
            <person name="Bills G."/>
            <person name="Bluhm B."/>
            <person name="Cannon C."/>
            <person name="Castanera R."/>
            <person name="Culley D."/>
            <person name="Daum C."/>
            <person name="Ezra D."/>
            <person name="Gonzalez J."/>
            <person name="Henrissat B."/>
            <person name="Kuo A."/>
            <person name="Liang C."/>
            <person name="Lipzen A."/>
            <person name="Lutzoni F."/>
            <person name="Magnuson J."/>
            <person name="Mondo S."/>
            <person name="Nolan M."/>
            <person name="Ohm R."/>
            <person name="Pangilinan J."/>
            <person name="Park H.-J."/>
            <person name="Ramirez L."/>
            <person name="Alfaro M."/>
            <person name="Sun H."/>
            <person name="Tritt A."/>
            <person name="Yoshinaga Y."/>
            <person name="Zwiers L.-H."/>
            <person name="Turgeon B."/>
            <person name="Goodwin S."/>
            <person name="Spatafora J."/>
            <person name="Crous P."/>
            <person name="Grigoriev I."/>
        </authorList>
    </citation>
    <scope>NUCLEOTIDE SEQUENCE</scope>
    <source>
        <strain evidence="2">CBS 109.77</strain>
    </source>
</reference>
<organism evidence="2 3">
    <name type="scientific">Melanomma pulvis-pyrius CBS 109.77</name>
    <dbReference type="NCBI Taxonomy" id="1314802"/>
    <lineage>
        <taxon>Eukaryota</taxon>
        <taxon>Fungi</taxon>
        <taxon>Dikarya</taxon>
        <taxon>Ascomycota</taxon>
        <taxon>Pezizomycotina</taxon>
        <taxon>Dothideomycetes</taxon>
        <taxon>Pleosporomycetidae</taxon>
        <taxon>Pleosporales</taxon>
        <taxon>Melanommataceae</taxon>
        <taxon>Melanomma</taxon>
    </lineage>
</organism>
<sequence length="354" mass="38492">MPLNSLPKTYRAWRRTTGDLPRTIELTVEHLPQEISPSEIIVKIHAVSLNFRDHAMLSGRYPLSSTNGAITASDCAAEVVAIGSNVKEFKIGDRVAPTLNVADPAGKSRNGDYSKILGTEVGVLAEYAVFEEEVLVHLPKHLSWEEASTITCAGVTAWNALNKLSNVTEDTSVLLQGTGGVSMFALLLCIAAGVTPIITSSSDTKLEAIKKLSPLVKGFNYRTHPNQAETVNRLTVGKGVDIVFNNTGVASIPADLESLKGANGTVSFVGFLDQQKANWDPNILRGMIYKSQRIQGIMAGTKFDFQDVNKFLEEKNVRLDPILDRTFNFDDSKAAYKYLEAGKHVGKVVIKVTS</sequence>
<proteinExistence type="predicted"/>
<dbReference type="Pfam" id="PF00107">
    <property type="entry name" value="ADH_zinc_N"/>
    <property type="match status" value="1"/>
</dbReference>
<dbReference type="InterPro" id="IPR036291">
    <property type="entry name" value="NAD(P)-bd_dom_sf"/>
</dbReference>
<dbReference type="InterPro" id="IPR013149">
    <property type="entry name" value="ADH-like_C"/>
</dbReference>
<name>A0A6A6XNG5_9PLEO</name>
<dbReference type="PANTHER" id="PTHR45033">
    <property type="match status" value="1"/>
</dbReference>
<dbReference type="InterPro" id="IPR020843">
    <property type="entry name" value="ER"/>
</dbReference>
<dbReference type="InterPro" id="IPR052711">
    <property type="entry name" value="Zinc_ADH-like"/>
</dbReference>
<feature type="domain" description="Enoyl reductase (ER)" evidence="1">
    <location>
        <begin position="19"/>
        <end position="350"/>
    </location>
</feature>
<dbReference type="Pfam" id="PF08240">
    <property type="entry name" value="ADH_N"/>
    <property type="match status" value="1"/>
</dbReference>
<dbReference type="Gene3D" id="3.40.50.720">
    <property type="entry name" value="NAD(P)-binding Rossmann-like Domain"/>
    <property type="match status" value="1"/>
</dbReference>
<dbReference type="Gene3D" id="3.90.180.10">
    <property type="entry name" value="Medium-chain alcohol dehydrogenases, catalytic domain"/>
    <property type="match status" value="1"/>
</dbReference>
<dbReference type="SUPFAM" id="SSF51735">
    <property type="entry name" value="NAD(P)-binding Rossmann-fold domains"/>
    <property type="match status" value="1"/>
</dbReference>
<dbReference type="SUPFAM" id="SSF50129">
    <property type="entry name" value="GroES-like"/>
    <property type="match status" value="1"/>
</dbReference>
<dbReference type="EMBL" id="MU001805">
    <property type="protein sequence ID" value="KAF2797485.1"/>
    <property type="molecule type" value="Genomic_DNA"/>
</dbReference>
<evidence type="ECO:0000313" key="2">
    <source>
        <dbReference type="EMBL" id="KAF2797485.1"/>
    </source>
</evidence>
<keyword evidence="3" id="KW-1185">Reference proteome</keyword>
<dbReference type="CDD" id="cd08276">
    <property type="entry name" value="MDR7"/>
    <property type="match status" value="1"/>
</dbReference>
<dbReference type="Proteomes" id="UP000799757">
    <property type="component" value="Unassembled WGS sequence"/>
</dbReference>
<accession>A0A6A6XNG5</accession>
<dbReference type="SMART" id="SM00829">
    <property type="entry name" value="PKS_ER"/>
    <property type="match status" value="1"/>
</dbReference>
<protein>
    <submittedName>
        <fullName evidence="2">GroES-like protein</fullName>
    </submittedName>
</protein>
<dbReference type="InterPro" id="IPR011032">
    <property type="entry name" value="GroES-like_sf"/>
</dbReference>
<dbReference type="PANTHER" id="PTHR45033:SF1">
    <property type="entry name" value="OXIDOREDUCTASE (EUROFUNG)"/>
    <property type="match status" value="1"/>
</dbReference>
<dbReference type="GO" id="GO:0016491">
    <property type="term" value="F:oxidoreductase activity"/>
    <property type="evidence" value="ECO:0007669"/>
    <property type="project" value="InterPro"/>
</dbReference>
<dbReference type="InterPro" id="IPR013154">
    <property type="entry name" value="ADH-like_N"/>
</dbReference>
<dbReference type="OrthoDB" id="3509362at2759"/>
<dbReference type="AlphaFoldDB" id="A0A6A6XNG5"/>
<evidence type="ECO:0000259" key="1">
    <source>
        <dbReference type="SMART" id="SM00829"/>
    </source>
</evidence>
<gene>
    <name evidence="2" type="ORF">K505DRAFT_372426</name>
</gene>
<evidence type="ECO:0000313" key="3">
    <source>
        <dbReference type="Proteomes" id="UP000799757"/>
    </source>
</evidence>